<dbReference type="Pfam" id="PF22939">
    <property type="entry name" value="WHD_GPIID"/>
    <property type="match status" value="1"/>
</dbReference>
<name>A0ABR1K9V3_9PEZI</name>
<keyword evidence="6" id="KW-1185">Reference proteome</keyword>
<proteinExistence type="predicted"/>
<dbReference type="Gene3D" id="1.25.40.10">
    <property type="entry name" value="Tetratricopeptide repeat domain"/>
    <property type="match status" value="5"/>
</dbReference>
<keyword evidence="1" id="KW-0677">Repeat</keyword>
<comment type="caution">
    <text evidence="5">The sequence shown here is derived from an EMBL/GenBank/DDBJ whole genome shotgun (WGS) entry which is preliminary data.</text>
</comment>
<sequence length="2238" mass="250940">MRPTTKEKLPSFLQRGKKNRVRKGLSEALGVLGIRGEGEEDAANPSIVFHPSGKDHGHTHSTQPNESDMSILSSLKRSQTPGSSSQTPVNGKSTSKSIEAPRSRLSLPRPAAKPEADRMSVNSIPATIVSDTTIAQEDNSLIKKAKNVISRAKSPSPPRREIIGDVRDSLISLRQRLEDELKSSKEEWLAAGITIEAFISFISHERLRRMPPKGSRWDKILKWAEYFATSVSIFGERVDAFVDSSKEAADVIVACLQVLLQLGPQNGEALERAFSIFHEYGLAFAFYIRNYPIVRDVPEARRELSLALSDMLALAIEITVYYRKSARTMSTSSVTVDFNITFGRLMESFVQHKDKIANLMWTYQLRNSPELTDIRVSIETIRQWLLPQDRTLQAVVTGRRATRVLRAEYTCEWLDRPLADFMRSKENILTITGESGSGKSVLFGWILERLQRPIGRKTYQAVHAEVDGQIPAQATQIALVKTLLLQLLEQNVGNVALYRCLANVLELDNNTNMTQDAEDALWYTLETALKPLTNVALVIDGLEALEGDEEFEAFERLHDIAAKNENVRVIILTRPLPKPFSRPSRHITMGPERTKEDVKHVTRGWLKSCGIGNKHEIEEVADQLAQRSNGSLSWAEMALQLFNNARSIVDVQNIAKELPTTQRELLDKHISTLSLKGDARLIFGWLLTADRPLTTNEIQLLLELNVQKGFHQPRSGNIVEDIQKACGSLIIIQDKTVRFRNESIRLHLLQLTKENQYLMPLEEANKDLTTRLLLYVKTSVSRNVEPSLQELRPYEIDDLFRSNSLLEYASRNWLTHFTRSTFFAGGKLQPLTPEVKNIFPSSTLLVQLERSTWEKQTLTSKANEQQLLAYNIRQQALGDNHVCTMQNSINLALSYQKLHVPAKANQFFYQAAKTAQSVLGKSHELSLNCAVAAIESTEEVKHTARNDEVARKEELLKYVIETDKQRNGANSTLATKYNNELAQLYTDIKENDKAEAVYREVYQHTVTQSGKFSPDTMTAAEKLKAVLYKTSKHEEVVQYTQPLFETAEQTLDIFDIRRVEITLQMAKTYEEKGDLVRAEELYISLWRGLTQYCRTNRDSQESHERKIQVSIAYARYLKRQNREAEATNILHGVWLEYQHRDNKSKAVVTQLNQVGEELKAMGILETAIAVFKNVWGFLKASGEKSSTAAVGTAVSLADAVQQKQNNKKEAARKATAAGTAPADTADISDDEGDDEADAIMDEVVEAAISAPQAAAPAVDAAAKAGVVAKAEVTIESRLQTCETLSTFYINKKRWSEAIDVVFKTLRQIWPTIGVEGKHGFPKEYTDESIKLARRLALCYAECNQTEQAEKIYVQVFQSARSSLRIQDELVAASANDLIEFHIRTKQYNKALFIYQQLLESYRTTLGARNPLTLKTLYTMGDLCMKYRLKGADRYYLEITKAEKDNNGVLSQEGLRAAIALSKIYYEQKRWQEARTVYSTVWVTFQKKAKEYQMSPELVQAIHKRYTTVLETYLRVDTTTLSQIAQQYRDTCKTVYGPNAQITTTANLKLAEVWRKSDKPEQQQEAVKICEEVVAKSAELPKDQKPTPAQLSILATAKSHLAALYSSQTATGAPTAESTERAERLWKEQLETSKKEHGVAHKSTLASLASLVSVWAKSEKPEVRTQAQQQLQTTAVEIISAGNKVDSTKLHESGTSLAKTYLSCNFSAQAWALLKDLRFQIISKDAAATAKVQVKIPQAVDRRALVFVAAFEEALLAADVADVAKRPTFSDIMTDLVTEGILYDRYNLSLQAKDVSVEAKIFNGARLYTFLKADQRHSEQTLALEEKLFALFMEQFGANIKTQSQVTRAFFIALVEELSKLRTHDDLALVAISAGTNKVNTLLEAEQFAQAYEIALVTFQFVSARQGFGNSKNIPSSFKLSLYLAGLGVKKTSDFKLQSKMIELSKAVLRETLTACKSLDIDLVQLQATELNNLVRLMGEQKNYEDLEWLLTQLWNSRQLQASWSATTVISVGRRLVEVLYVRNKQDAAIALCESMCYNLRRTWGLLDTVTIELCNLLSSLYVSAGQYADALALHEEILRAELDDDSEDAIAEDVAGQVALQQLELIKRIYARQGGWGNDGDGDIYGIGDLVSRTVDEFADEHPGVANFDARVDKWSTQPPSASDSFGTFVTPAEWQFADVQQKKRPDYLLRWLQLNRQQSFGDLAEAKANGINGQAVNGHAALNGVNGVNGHVAFNGH</sequence>
<dbReference type="InterPro" id="IPR027417">
    <property type="entry name" value="P-loop_NTPase"/>
</dbReference>
<feature type="domain" description="Nephrocystin 3-like N-terminal" evidence="4">
    <location>
        <begin position="410"/>
        <end position="574"/>
    </location>
</feature>
<dbReference type="InterPro" id="IPR054471">
    <property type="entry name" value="GPIID_WHD"/>
</dbReference>
<dbReference type="SUPFAM" id="SSF52540">
    <property type="entry name" value="P-loop containing nucleoside triphosphate hydrolases"/>
    <property type="match status" value="1"/>
</dbReference>
<evidence type="ECO:0000313" key="6">
    <source>
        <dbReference type="Proteomes" id="UP001363622"/>
    </source>
</evidence>
<reference evidence="5 6" key="1">
    <citation type="submission" date="2024-04" db="EMBL/GenBank/DDBJ databases">
        <title>Phyllosticta paracitricarpa is synonymous to the EU quarantine fungus P. citricarpa based on phylogenomic analyses.</title>
        <authorList>
            <consortium name="Lawrence Berkeley National Laboratory"/>
            <person name="Van Ingen-Buijs V.A."/>
            <person name="Van Westerhoven A.C."/>
            <person name="Haridas S."/>
            <person name="Skiadas P."/>
            <person name="Martin F."/>
            <person name="Groenewald J.Z."/>
            <person name="Crous P.W."/>
            <person name="Seidl M.F."/>
        </authorList>
    </citation>
    <scope>NUCLEOTIDE SEQUENCE [LARGE SCALE GENOMIC DNA]</scope>
    <source>
        <strain evidence="5 6">CBS 123371</strain>
    </source>
</reference>
<evidence type="ECO:0000313" key="5">
    <source>
        <dbReference type="EMBL" id="KAK7510751.1"/>
    </source>
</evidence>
<protein>
    <recommendedName>
        <fullName evidence="7">AAA+ ATPase domain-containing protein</fullName>
    </recommendedName>
</protein>
<organism evidence="5 6">
    <name type="scientific">Phyllosticta citriasiana</name>
    <dbReference type="NCBI Taxonomy" id="595635"/>
    <lineage>
        <taxon>Eukaryota</taxon>
        <taxon>Fungi</taxon>
        <taxon>Dikarya</taxon>
        <taxon>Ascomycota</taxon>
        <taxon>Pezizomycotina</taxon>
        <taxon>Dothideomycetes</taxon>
        <taxon>Dothideomycetes incertae sedis</taxon>
        <taxon>Botryosphaeriales</taxon>
        <taxon>Phyllostictaceae</taxon>
        <taxon>Phyllosticta</taxon>
    </lineage>
</organism>
<dbReference type="InterPro" id="IPR056884">
    <property type="entry name" value="NPHP3-like_N"/>
</dbReference>
<dbReference type="PANTHER" id="PTHR10039">
    <property type="entry name" value="AMELOGENIN"/>
    <property type="match status" value="1"/>
</dbReference>
<feature type="region of interest" description="Disordered" evidence="2">
    <location>
        <begin position="1"/>
        <end position="119"/>
    </location>
</feature>
<dbReference type="InterPro" id="IPR011990">
    <property type="entry name" value="TPR-like_helical_dom_sf"/>
</dbReference>
<accession>A0ABR1K9V3</accession>
<dbReference type="SUPFAM" id="SSF48452">
    <property type="entry name" value="TPR-like"/>
    <property type="match status" value="1"/>
</dbReference>
<feature type="domain" description="GPI inositol-deacylase winged helix" evidence="3">
    <location>
        <begin position="672"/>
        <end position="753"/>
    </location>
</feature>
<gene>
    <name evidence="5" type="ORF">IWZ03DRAFT_67074</name>
</gene>
<feature type="compositionally biased region" description="Polar residues" evidence="2">
    <location>
        <begin position="60"/>
        <end position="97"/>
    </location>
</feature>
<evidence type="ECO:0000256" key="2">
    <source>
        <dbReference type="SAM" id="MobiDB-lite"/>
    </source>
</evidence>
<dbReference type="PANTHER" id="PTHR10039:SF11">
    <property type="entry name" value="NACHT DOMAIN PROTEIN (AFU_ORTHOLOGUE AFUA_1G01490)"/>
    <property type="match status" value="1"/>
</dbReference>
<dbReference type="EMBL" id="JBBPHU010000013">
    <property type="protein sequence ID" value="KAK7510751.1"/>
    <property type="molecule type" value="Genomic_DNA"/>
</dbReference>
<evidence type="ECO:0000259" key="3">
    <source>
        <dbReference type="Pfam" id="PF22939"/>
    </source>
</evidence>
<feature type="region of interest" description="Disordered" evidence="2">
    <location>
        <begin position="1207"/>
        <end position="1233"/>
    </location>
</feature>
<evidence type="ECO:0000256" key="1">
    <source>
        <dbReference type="ARBA" id="ARBA00022737"/>
    </source>
</evidence>
<evidence type="ECO:0008006" key="7">
    <source>
        <dbReference type="Google" id="ProtNLM"/>
    </source>
</evidence>
<feature type="compositionally biased region" description="Low complexity" evidence="2">
    <location>
        <begin position="1213"/>
        <end position="1225"/>
    </location>
</feature>
<evidence type="ECO:0000259" key="4">
    <source>
        <dbReference type="Pfam" id="PF24883"/>
    </source>
</evidence>
<dbReference type="Proteomes" id="UP001363622">
    <property type="component" value="Unassembled WGS sequence"/>
</dbReference>
<dbReference type="Gene3D" id="3.40.50.300">
    <property type="entry name" value="P-loop containing nucleotide triphosphate hydrolases"/>
    <property type="match status" value="1"/>
</dbReference>
<dbReference type="Pfam" id="PF24883">
    <property type="entry name" value="NPHP3_N"/>
    <property type="match status" value="1"/>
</dbReference>